<evidence type="ECO:0000256" key="1">
    <source>
        <dbReference type="SAM" id="MobiDB-lite"/>
    </source>
</evidence>
<gene>
    <name evidence="2" type="ORF">BWK73_47095</name>
</gene>
<dbReference type="Proteomes" id="UP000192491">
    <property type="component" value="Unassembled WGS sequence"/>
</dbReference>
<dbReference type="InterPro" id="IPR005335">
    <property type="entry name" value="Terminase_ssu"/>
</dbReference>
<dbReference type="GO" id="GO:0051276">
    <property type="term" value="P:chromosome organization"/>
    <property type="evidence" value="ECO:0007669"/>
    <property type="project" value="InterPro"/>
</dbReference>
<reference evidence="2 3" key="1">
    <citation type="submission" date="2017-01" db="EMBL/GenBank/DDBJ databases">
        <title>Novel large sulfur bacteria in the metagenomes of groundwater-fed chemosynthetic microbial mats in the Lake Huron basin.</title>
        <authorList>
            <person name="Sharrar A.M."/>
            <person name="Flood B.E."/>
            <person name="Bailey J.V."/>
            <person name="Jones D.S."/>
            <person name="Biddanda B."/>
            <person name="Ruberg S.A."/>
            <person name="Marcus D.N."/>
            <person name="Dick G.J."/>
        </authorList>
    </citation>
    <scope>NUCLEOTIDE SEQUENCE [LARGE SCALE GENOMIC DNA]</scope>
    <source>
        <strain evidence="2">A8</strain>
    </source>
</reference>
<protein>
    <submittedName>
        <fullName evidence="2">Uncharacterized protein</fullName>
    </submittedName>
</protein>
<dbReference type="Gene3D" id="1.10.10.1400">
    <property type="entry name" value="Terminase, small subunit, N-terminal DNA-binding domain, HTH motif"/>
    <property type="match status" value="1"/>
</dbReference>
<dbReference type="AlphaFoldDB" id="A0A1Y1QA93"/>
<organism evidence="2 3">
    <name type="scientific">Thiothrix lacustris</name>
    <dbReference type="NCBI Taxonomy" id="525917"/>
    <lineage>
        <taxon>Bacteria</taxon>
        <taxon>Pseudomonadati</taxon>
        <taxon>Pseudomonadota</taxon>
        <taxon>Gammaproteobacteria</taxon>
        <taxon>Thiotrichales</taxon>
        <taxon>Thiotrichaceae</taxon>
        <taxon>Thiothrix</taxon>
    </lineage>
</organism>
<evidence type="ECO:0000313" key="3">
    <source>
        <dbReference type="Proteomes" id="UP000192491"/>
    </source>
</evidence>
<dbReference type="EMBL" id="MTEJ01000605">
    <property type="protein sequence ID" value="OQX01128.1"/>
    <property type="molecule type" value="Genomic_DNA"/>
</dbReference>
<accession>A0A1Y1QA93</accession>
<dbReference type="InterPro" id="IPR038713">
    <property type="entry name" value="Terminase_Gp1_N_sf"/>
</dbReference>
<comment type="caution">
    <text evidence="2">The sequence shown here is derived from an EMBL/GenBank/DDBJ whole genome shotgun (WGS) entry which is preliminary data.</text>
</comment>
<sequence>MGAKLLTNVKVQNSIQGWNGEVRNLLKPMVQNATQAAIRAGYSAKTAIKNASLLLLNVVIQNAISGHSGTPTTTENFSSELNKT</sequence>
<evidence type="ECO:0000313" key="2">
    <source>
        <dbReference type="EMBL" id="OQX01128.1"/>
    </source>
</evidence>
<dbReference type="Pfam" id="PF03592">
    <property type="entry name" value="Terminase_2"/>
    <property type="match status" value="1"/>
</dbReference>
<feature type="region of interest" description="Disordered" evidence="1">
    <location>
        <begin position="65"/>
        <end position="84"/>
    </location>
</feature>
<proteinExistence type="predicted"/>
<name>A0A1Y1QA93_9GAMM</name>